<proteinExistence type="predicted"/>
<reference evidence="2" key="4">
    <citation type="submission" date="2020-07" db="EMBL/GenBank/DDBJ databases">
        <authorList>
            <person name="Pothier F. J."/>
        </authorList>
    </citation>
    <scope>NUCLEOTIDE SEQUENCE</scope>
    <source>
        <strain evidence="2">CFBP 2533</strain>
    </source>
</reference>
<dbReference type="EMBL" id="LR828261">
    <property type="protein sequence ID" value="CAD0298806.1"/>
    <property type="molecule type" value="Genomic_DNA"/>
</dbReference>
<dbReference type="EMBL" id="SMDX01000022">
    <property type="protein sequence ID" value="NMI23302.1"/>
    <property type="molecule type" value="Genomic_DNA"/>
</dbReference>
<accession>A0A6V7B944</accession>
<evidence type="ECO:0000313" key="3">
    <source>
        <dbReference type="EMBL" id="NMI23302.1"/>
    </source>
</evidence>
<evidence type="ECO:0000256" key="1">
    <source>
        <dbReference type="SAM" id="MobiDB-lite"/>
    </source>
</evidence>
<dbReference type="AlphaFoldDB" id="A0A6V7B944"/>
<reference evidence="3" key="1">
    <citation type="submission" date="2019-03" db="EMBL/GenBank/DDBJ databases">
        <authorList>
            <person name="Moriniere L."/>
            <person name="Burlet A."/>
            <person name="Rosenthal E."/>
            <person name="Portier P."/>
            <person name="Lavire C."/>
            <person name="Nesme X."/>
            <person name="Bull C.T."/>
            <person name="Le Saux M."/>
            <person name="Bertolla F."/>
        </authorList>
    </citation>
    <scope>NUCLEOTIDE SEQUENCE</scope>
    <source>
        <strain evidence="3">CFBP2533</strain>
    </source>
</reference>
<gene>
    <name evidence="2" type="ORF">CFBP2533_01020</name>
    <name evidence="3" type="ORF">E1J24_15985</name>
</gene>
<reference evidence="4" key="2">
    <citation type="journal article" date="2020" name="Syst. Appl. Microbiol.">
        <title>Clarifying the taxonomy of the causal agent of bacterial leaf spot of lettuce through a polyphasic approach reveals that Xanthomonas cynarae Trebaol et al. 2000 emend. Timilsina et al. 2019 is a later heterotypic synonym of Xanthomonas hortorum Vauterin et al. 1995.</title>
        <authorList>
            <person name="Moriniere L."/>
            <person name="Burlet A."/>
            <person name="Rosenthal E.R."/>
            <person name="Nesme X."/>
            <person name="Portier P."/>
            <person name="Bull C.T."/>
            <person name="Lavire C."/>
            <person name="Fischer-Le Saux M."/>
            <person name="Bertolla F."/>
        </authorList>
    </citation>
    <scope>NUCLEOTIDE SEQUENCE [LARGE SCALE GENOMIC DNA]</scope>
    <source>
        <strain evidence="4">CFBP2533</strain>
    </source>
</reference>
<feature type="compositionally biased region" description="Basic residues" evidence="1">
    <location>
        <begin position="124"/>
        <end position="135"/>
    </location>
</feature>
<evidence type="ECO:0000313" key="2">
    <source>
        <dbReference type="EMBL" id="CAD0298806.1"/>
    </source>
</evidence>
<reference evidence="3" key="3">
    <citation type="journal article" date="2020" name="Syst. Appl. Microbiol.">
        <title>Clarifying the taxonomy of the causal agent of bacterial leaf spot of lettuce through a polyphasic approach reveals that Xanthomonas cynarae Trebaol et al. 2000 emend. Timilsina et al. 2019 is a later heterotypic synonym of Xanthomonas hortorum Vauterin et al. 1995.</title>
        <authorList>
            <person name="Moriniere L."/>
            <person name="Burlet A."/>
            <person name="Rosenthal E.R."/>
            <person name="Nesme X."/>
            <person name="Portier P."/>
            <person name="Bull C.T."/>
            <person name="Lavire C."/>
            <person name="Fischer-Le Saux M."/>
            <person name="Bertolla F."/>
        </authorList>
    </citation>
    <scope>NUCLEOTIDE SEQUENCE</scope>
    <source>
        <strain evidence="3">CFBP2533</strain>
    </source>
</reference>
<evidence type="ECO:0000313" key="4">
    <source>
        <dbReference type="Proteomes" id="UP000548771"/>
    </source>
</evidence>
<feature type="region of interest" description="Disordered" evidence="1">
    <location>
        <begin position="111"/>
        <end position="161"/>
    </location>
</feature>
<protein>
    <submittedName>
        <fullName evidence="2">Uncharacterized protein</fullName>
    </submittedName>
</protein>
<organism evidence="2">
    <name type="scientific">Xanthomonas hortorum pv. pelargonii</name>
    <dbReference type="NCBI Taxonomy" id="453602"/>
    <lineage>
        <taxon>Bacteria</taxon>
        <taxon>Pseudomonadati</taxon>
        <taxon>Pseudomonadota</taxon>
        <taxon>Gammaproteobacteria</taxon>
        <taxon>Lysobacterales</taxon>
        <taxon>Lysobacteraceae</taxon>
        <taxon>Xanthomonas</taxon>
    </lineage>
</organism>
<dbReference type="EMBL" id="LR828261">
    <property type="protein sequence ID" value="CAD0298801.1"/>
    <property type="molecule type" value="Genomic_DNA"/>
</dbReference>
<sequence length="204" mass="21950">MRIHRVHASALGEPSSRVKLAGVMWGRLVRGAASSVGTRRESVRGGSVVASMPPHGPNTGYDTAPPLFAAADRQAMPSLFHQPPTTSEGACTRTGVGPYAAWMPRKSLHGRTCGVSHAGTRASARSRPKHSHKTGRPSVNANRKKMHTESRVINPLPSPEDTAANTQYLHAKKHRTIPRWPGGERVLASFAEKGLPRLLAQCHS</sequence>
<name>A0A6V7B944_9XANT</name>
<dbReference type="Proteomes" id="UP000548771">
    <property type="component" value="Unassembled WGS sequence"/>
</dbReference>